<dbReference type="PANTHER" id="PTHR43860:SF2">
    <property type="entry name" value="BETAINE ALDEHYDE DEHYDROGENASE-RELATED"/>
    <property type="match status" value="1"/>
</dbReference>
<proteinExistence type="inferred from homology"/>
<feature type="domain" description="Aldehyde dehydrogenase" evidence="7">
    <location>
        <begin position="14"/>
        <end position="476"/>
    </location>
</feature>
<accession>A0A221NSE8</accession>
<protein>
    <submittedName>
        <fullName evidence="8">Betaine-aldehyde dehydrogenase</fullName>
    </submittedName>
</protein>
<dbReference type="SUPFAM" id="SSF53720">
    <property type="entry name" value="ALDH-like"/>
    <property type="match status" value="1"/>
</dbReference>
<dbReference type="InterPro" id="IPR016160">
    <property type="entry name" value="Ald_DH_CS_CYS"/>
</dbReference>
<dbReference type="Gene3D" id="3.40.309.10">
    <property type="entry name" value="Aldehyde Dehydrogenase, Chain A, domain 2"/>
    <property type="match status" value="1"/>
</dbReference>
<dbReference type="InterPro" id="IPR016163">
    <property type="entry name" value="Ald_DH_C"/>
</dbReference>
<evidence type="ECO:0000313" key="9">
    <source>
        <dbReference type="Proteomes" id="UP000031501"/>
    </source>
</evidence>
<dbReference type="RefSeq" id="WP_043405942.1">
    <property type="nucleotide sequence ID" value="NZ_CP022433.1"/>
</dbReference>
<evidence type="ECO:0000256" key="1">
    <source>
        <dbReference type="ARBA" id="ARBA00009986"/>
    </source>
</evidence>
<evidence type="ECO:0000256" key="4">
    <source>
        <dbReference type="ARBA" id="ARBA00037921"/>
    </source>
</evidence>
<evidence type="ECO:0000256" key="3">
    <source>
        <dbReference type="ARBA" id="ARBA00023027"/>
    </source>
</evidence>
<feature type="active site" evidence="5">
    <location>
        <position position="249"/>
    </location>
</feature>
<dbReference type="EMBL" id="CP022433">
    <property type="protein sequence ID" value="ASN22746.1"/>
    <property type="molecule type" value="Genomic_DNA"/>
</dbReference>
<keyword evidence="2 6" id="KW-0560">Oxidoreductase</keyword>
<dbReference type="PANTHER" id="PTHR43860">
    <property type="entry name" value="BETAINE ALDEHYDE DEHYDROGENASE"/>
    <property type="match status" value="1"/>
</dbReference>
<organism evidence="8 9">
    <name type="scientific">Streptomyces pluripotens</name>
    <dbReference type="NCBI Taxonomy" id="1355015"/>
    <lineage>
        <taxon>Bacteria</taxon>
        <taxon>Bacillati</taxon>
        <taxon>Actinomycetota</taxon>
        <taxon>Actinomycetes</taxon>
        <taxon>Kitasatosporales</taxon>
        <taxon>Streptomycetaceae</taxon>
        <taxon>Streptomyces</taxon>
    </lineage>
</organism>
<dbReference type="FunFam" id="3.40.605.10:FF:000007">
    <property type="entry name" value="NAD/NADP-dependent betaine aldehyde dehydrogenase"/>
    <property type="match status" value="1"/>
</dbReference>
<evidence type="ECO:0000259" key="7">
    <source>
        <dbReference type="Pfam" id="PF00171"/>
    </source>
</evidence>
<dbReference type="Pfam" id="PF00171">
    <property type="entry name" value="Aldedh"/>
    <property type="match status" value="1"/>
</dbReference>
<dbReference type="Gene3D" id="3.40.605.10">
    <property type="entry name" value="Aldehyde Dehydrogenase, Chain A, domain 1"/>
    <property type="match status" value="1"/>
</dbReference>
<dbReference type="FunFam" id="3.40.309.10:FF:000012">
    <property type="entry name" value="Betaine aldehyde dehydrogenase"/>
    <property type="match status" value="1"/>
</dbReference>
<keyword evidence="9" id="KW-1185">Reference proteome</keyword>
<evidence type="ECO:0000313" key="8">
    <source>
        <dbReference type="EMBL" id="ASN22746.1"/>
    </source>
</evidence>
<dbReference type="AlphaFoldDB" id="A0A221NSE8"/>
<keyword evidence="3" id="KW-0520">NAD</keyword>
<reference evidence="8 9" key="1">
    <citation type="submission" date="2017-07" db="EMBL/GenBank/DDBJ databases">
        <title>Genome sequence of Streptomyces pluripotens MUSC 137T.</title>
        <authorList>
            <person name="Ser H.-L."/>
            <person name="Lee L.-H."/>
        </authorList>
    </citation>
    <scope>NUCLEOTIDE SEQUENCE [LARGE SCALE GENOMIC DNA]</scope>
    <source>
        <strain evidence="8 9">MUSC 137</strain>
    </source>
</reference>
<dbReference type="InterPro" id="IPR016162">
    <property type="entry name" value="Ald_DH_N"/>
</dbReference>
<gene>
    <name evidence="8" type="ORF">LK07_00420</name>
</gene>
<name>A0A221NSE8_9ACTN</name>
<comment type="similarity">
    <text evidence="1 6">Belongs to the aldehyde dehydrogenase family.</text>
</comment>
<dbReference type="GO" id="GO:0016620">
    <property type="term" value="F:oxidoreductase activity, acting on the aldehyde or oxo group of donors, NAD or NADP as acceptor"/>
    <property type="evidence" value="ECO:0007669"/>
    <property type="project" value="InterPro"/>
</dbReference>
<dbReference type="InterPro" id="IPR016161">
    <property type="entry name" value="Ald_DH/histidinol_DH"/>
</dbReference>
<comment type="pathway">
    <text evidence="4">Amine and polyamine biosynthesis; betaine biosynthesis via choline pathway; betaine from betaine aldehyde: step 1/1.</text>
</comment>
<sequence length="497" mass="52951">MKDLFIDGHWVASVGAQPGRTVLNPYDASELATVAEADPADVDAAVTAARRAFDGGPWRTTCARERGELLRKLSGLLVRDREELARTESLDTGKTLAEGRTDVDDIVAVFRYYANLADADAGRVVDTGNPHAISRVVHEPVGVCALIAPWNYPLLQMSWKLAPALAAGNTTVIKPSEVTPLSTLHLVRLLEEAGLPDGVVNLVLGGGPTVGSAMVSHPGVDLVSFTGGLATGQKIMAAAALGVKRVALELGGKNPNVVFADADFDTAVDYALSAAFFHSGQVCSAGSRLIVQDTIHDAFVAELARRADAIRLGNGLDDATECGPLVSAEHRDKVERYIAQALAEGARLVAGGHRPHDPGLQNGYFLRPTVFADCDASLTVVREEVFGPVLTVERFRDENEAVQLANDTEYGLAGAVWTGDASVAQRVAGALRHGTVWINDYHPYLPQAEWGGFGKSGIGRELGPSGLDEYREAKHIYHNIRPEPMRWFAGPATGGDQ</sequence>
<dbReference type="PROSITE" id="PS00687">
    <property type="entry name" value="ALDEHYDE_DEHYDR_GLU"/>
    <property type="match status" value="1"/>
</dbReference>
<dbReference type="PROSITE" id="PS00070">
    <property type="entry name" value="ALDEHYDE_DEHYDR_CYS"/>
    <property type="match status" value="1"/>
</dbReference>
<evidence type="ECO:0000256" key="2">
    <source>
        <dbReference type="ARBA" id="ARBA00023002"/>
    </source>
</evidence>
<dbReference type="InterPro" id="IPR015590">
    <property type="entry name" value="Aldehyde_DH_dom"/>
</dbReference>
<evidence type="ECO:0000256" key="5">
    <source>
        <dbReference type="PROSITE-ProRule" id="PRU10007"/>
    </source>
</evidence>
<dbReference type="Proteomes" id="UP000031501">
    <property type="component" value="Chromosome"/>
</dbReference>
<evidence type="ECO:0000256" key="6">
    <source>
        <dbReference type="RuleBase" id="RU003345"/>
    </source>
</evidence>
<dbReference type="InterPro" id="IPR029510">
    <property type="entry name" value="Ald_DH_CS_GLU"/>
</dbReference>